<name>A0AAV0WUR7_9HEMI</name>
<dbReference type="Proteomes" id="UP001160148">
    <property type="component" value="Unassembled WGS sequence"/>
</dbReference>
<evidence type="ECO:0000313" key="2">
    <source>
        <dbReference type="Proteomes" id="UP001160148"/>
    </source>
</evidence>
<accession>A0AAV0WUR7</accession>
<comment type="caution">
    <text evidence="1">The sequence shown here is derived from an EMBL/GenBank/DDBJ whole genome shotgun (WGS) entry which is preliminary data.</text>
</comment>
<reference evidence="1 2" key="1">
    <citation type="submission" date="2023-01" db="EMBL/GenBank/DDBJ databases">
        <authorList>
            <person name="Whitehead M."/>
        </authorList>
    </citation>
    <scope>NUCLEOTIDE SEQUENCE [LARGE SCALE GENOMIC DNA]</scope>
</reference>
<organism evidence="1 2">
    <name type="scientific">Macrosiphum euphorbiae</name>
    <name type="common">potato aphid</name>
    <dbReference type="NCBI Taxonomy" id="13131"/>
    <lineage>
        <taxon>Eukaryota</taxon>
        <taxon>Metazoa</taxon>
        <taxon>Ecdysozoa</taxon>
        <taxon>Arthropoda</taxon>
        <taxon>Hexapoda</taxon>
        <taxon>Insecta</taxon>
        <taxon>Pterygota</taxon>
        <taxon>Neoptera</taxon>
        <taxon>Paraneoptera</taxon>
        <taxon>Hemiptera</taxon>
        <taxon>Sternorrhyncha</taxon>
        <taxon>Aphidomorpha</taxon>
        <taxon>Aphidoidea</taxon>
        <taxon>Aphididae</taxon>
        <taxon>Macrosiphini</taxon>
        <taxon>Macrosiphum</taxon>
    </lineage>
</organism>
<dbReference type="AlphaFoldDB" id="A0AAV0WUR7"/>
<sequence length="367" mass="42742">MDMLHMCLDENGLLQKSVLCAPMNELMNENQLFREIIIPKLKNVFRAKHDKDIIMKLICNLSTKDAIISERLLHVIVTSSIDLAELEPSNYKKHIKTVKSAIEVLEYFVKVLVDKKENNKTETDSKSEFEDDDTDDFIEENYTEKMVELLSNLTYSTNHQEMTNVFIAYKWLAELYGVLCDNSNHLTKYQKRLNKYILLAEKINGNDDHLKYLKNKQDAKILLANNSWEVNSWLGGWYFSNLKTETSKILDTSEKGEKSKILYVMDSVKNDYEQMYRYLNCAINEIVITSEDRTRNMEAHELFSMYLMIANRHEIEKHTVKTMPNDEILKGEDNTNINNEVVNKIPSDEVKINTASGIGWFRTYISG</sequence>
<dbReference type="EMBL" id="CARXXK010000002">
    <property type="protein sequence ID" value="CAI6359789.1"/>
    <property type="molecule type" value="Genomic_DNA"/>
</dbReference>
<gene>
    <name evidence="1" type="ORF">MEUPH1_LOCUS15165</name>
</gene>
<evidence type="ECO:0000313" key="1">
    <source>
        <dbReference type="EMBL" id="CAI6359789.1"/>
    </source>
</evidence>
<protein>
    <submittedName>
        <fullName evidence="1">Uncharacterized protein</fullName>
    </submittedName>
</protein>
<proteinExistence type="predicted"/>
<keyword evidence="2" id="KW-1185">Reference proteome</keyword>